<dbReference type="SUPFAM" id="SSF53850">
    <property type="entry name" value="Periplasmic binding protein-like II"/>
    <property type="match status" value="1"/>
</dbReference>
<organism evidence="3 4">
    <name type="scientific">Jiella sonneratiae</name>
    <dbReference type="NCBI Taxonomy" id="2816856"/>
    <lineage>
        <taxon>Bacteria</taxon>
        <taxon>Pseudomonadati</taxon>
        <taxon>Pseudomonadota</taxon>
        <taxon>Alphaproteobacteria</taxon>
        <taxon>Hyphomicrobiales</taxon>
        <taxon>Aurantimonadaceae</taxon>
        <taxon>Jiella</taxon>
    </lineage>
</organism>
<dbReference type="Pfam" id="PF03401">
    <property type="entry name" value="TctC"/>
    <property type="match status" value="1"/>
</dbReference>
<dbReference type="Gene3D" id="3.40.190.150">
    <property type="entry name" value="Bordetella uptake gene, domain 1"/>
    <property type="match status" value="1"/>
</dbReference>
<dbReference type="PANTHER" id="PTHR42928:SF5">
    <property type="entry name" value="BLR1237 PROTEIN"/>
    <property type="match status" value="1"/>
</dbReference>
<dbReference type="InterPro" id="IPR005064">
    <property type="entry name" value="BUG"/>
</dbReference>
<comment type="similarity">
    <text evidence="1">Belongs to the UPF0065 (bug) family.</text>
</comment>
<dbReference type="EMBL" id="JAFMPY010000031">
    <property type="protein sequence ID" value="MBO0906067.1"/>
    <property type="molecule type" value="Genomic_DNA"/>
</dbReference>
<dbReference type="CDD" id="cd07012">
    <property type="entry name" value="PBP2_Bug_TTT"/>
    <property type="match status" value="1"/>
</dbReference>
<dbReference type="Proteomes" id="UP000664288">
    <property type="component" value="Unassembled WGS sequence"/>
</dbReference>
<evidence type="ECO:0000313" key="3">
    <source>
        <dbReference type="EMBL" id="MBO0906067.1"/>
    </source>
</evidence>
<keyword evidence="4" id="KW-1185">Reference proteome</keyword>
<dbReference type="PANTHER" id="PTHR42928">
    <property type="entry name" value="TRICARBOXYLATE-BINDING PROTEIN"/>
    <property type="match status" value="1"/>
</dbReference>
<dbReference type="PIRSF" id="PIRSF017082">
    <property type="entry name" value="YflP"/>
    <property type="match status" value="1"/>
</dbReference>
<evidence type="ECO:0000256" key="1">
    <source>
        <dbReference type="ARBA" id="ARBA00006987"/>
    </source>
</evidence>
<accession>A0ABS3JAA8</accession>
<reference evidence="3 4" key="1">
    <citation type="submission" date="2021-03" db="EMBL/GenBank/DDBJ databases">
        <title>Whole genome sequence of Jiella sp. MQZ13P-4.</title>
        <authorList>
            <person name="Tuo L."/>
        </authorList>
    </citation>
    <scope>NUCLEOTIDE SEQUENCE [LARGE SCALE GENOMIC DNA]</scope>
    <source>
        <strain evidence="3 4">MQZ13P-4</strain>
    </source>
</reference>
<sequence>MKLVLTAVIAAALCGGAGVAAAQDYPARPIQVVVPYSAGGGTDLSARIMAEVFQKHLDGSTMIIRNQPGGGGAIGTSAVLHARPDGYTLGTGSQGPLALLPHYGGTDYKLDDVEFIALMGRNLQILLGCSGAPFKNFDEFLAYAKENPGKVQVGNSGAGGANQIAMQAFAEKAGIKIADVPFGGASEAMTACVGGHIDATISTPAEAKAQVDAKAVTPIFIMEDKRIPDYPDTPTAVEKGIDFTWSSWKGIIGPKGMPDDVKKTLQQAFEETFNDPEFLKRMKDMGEFVEYRDAEGYEKLARKDSKEAEAVIRDLGMYGMNAK</sequence>
<comment type="caution">
    <text evidence="3">The sequence shown here is derived from an EMBL/GenBank/DDBJ whole genome shotgun (WGS) entry which is preliminary data.</text>
</comment>
<dbReference type="Gene3D" id="3.40.190.10">
    <property type="entry name" value="Periplasmic binding protein-like II"/>
    <property type="match status" value="1"/>
</dbReference>
<evidence type="ECO:0000313" key="4">
    <source>
        <dbReference type="Proteomes" id="UP000664288"/>
    </source>
</evidence>
<gene>
    <name evidence="3" type="ORF">J1C47_20660</name>
</gene>
<feature type="signal peptide" evidence="2">
    <location>
        <begin position="1"/>
        <end position="22"/>
    </location>
</feature>
<dbReference type="RefSeq" id="WP_207352701.1">
    <property type="nucleotide sequence ID" value="NZ_JAFMPY010000031.1"/>
</dbReference>
<proteinExistence type="inferred from homology"/>
<keyword evidence="2" id="KW-0732">Signal</keyword>
<name>A0ABS3JAA8_9HYPH</name>
<feature type="chain" id="PRO_5046114997" evidence="2">
    <location>
        <begin position="23"/>
        <end position="323"/>
    </location>
</feature>
<protein>
    <submittedName>
        <fullName evidence="3">Tripartite tricarboxylate transporter substrate binding protein</fullName>
    </submittedName>
</protein>
<evidence type="ECO:0000256" key="2">
    <source>
        <dbReference type="SAM" id="SignalP"/>
    </source>
</evidence>
<dbReference type="InterPro" id="IPR042100">
    <property type="entry name" value="Bug_dom1"/>
</dbReference>